<gene>
    <name evidence="8" type="ORF">SO802_033387</name>
</gene>
<keyword evidence="9" id="KW-1185">Reference proteome</keyword>
<proteinExistence type="inferred from homology"/>
<dbReference type="GO" id="GO:0022857">
    <property type="term" value="F:transmembrane transporter activity"/>
    <property type="evidence" value="ECO:0007669"/>
    <property type="project" value="InterPro"/>
</dbReference>
<name>A0AAW2BDF6_9ROSI</name>
<evidence type="ECO:0000256" key="5">
    <source>
        <dbReference type="ARBA" id="ARBA00023136"/>
    </source>
</evidence>
<keyword evidence="4 7" id="KW-1133">Transmembrane helix</keyword>
<evidence type="ECO:0000256" key="7">
    <source>
        <dbReference type="SAM" id="Phobius"/>
    </source>
</evidence>
<feature type="transmembrane region" description="Helical" evidence="7">
    <location>
        <begin position="278"/>
        <end position="302"/>
    </location>
</feature>
<keyword evidence="3 7" id="KW-0812">Transmembrane</keyword>
<dbReference type="EMBL" id="JAZDWU010000012">
    <property type="protein sequence ID" value="KAK9983862.1"/>
    <property type="molecule type" value="Genomic_DNA"/>
</dbReference>
<evidence type="ECO:0000256" key="3">
    <source>
        <dbReference type="ARBA" id="ARBA00022692"/>
    </source>
</evidence>
<dbReference type="InterPro" id="IPR000109">
    <property type="entry name" value="POT_fam"/>
</dbReference>
<reference evidence="8 9" key="1">
    <citation type="submission" date="2024-01" db="EMBL/GenBank/DDBJ databases">
        <title>A telomere-to-telomere, gap-free genome of sweet tea (Lithocarpus litseifolius).</title>
        <authorList>
            <person name="Zhou J."/>
        </authorList>
    </citation>
    <scope>NUCLEOTIDE SEQUENCE [LARGE SCALE GENOMIC DNA]</scope>
    <source>
        <strain evidence="8">Zhou-2022a</strain>
        <tissue evidence="8">Leaf</tissue>
    </source>
</reference>
<accession>A0AAW2BDF6</accession>
<comment type="subcellular location">
    <subcellularLocation>
        <location evidence="1">Membrane</location>
        <topology evidence="1">Multi-pass membrane protein</topology>
    </subcellularLocation>
</comment>
<dbReference type="InterPro" id="IPR036259">
    <property type="entry name" value="MFS_trans_sf"/>
</dbReference>
<feature type="region of interest" description="Disordered" evidence="6">
    <location>
        <begin position="8"/>
        <end position="28"/>
    </location>
</feature>
<feature type="transmembrane region" description="Helical" evidence="7">
    <location>
        <begin position="47"/>
        <end position="66"/>
    </location>
</feature>
<dbReference type="AlphaFoldDB" id="A0AAW2BDF6"/>
<comment type="similarity">
    <text evidence="2">Belongs to the major facilitator superfamily. Proton-dependent oligopeptide transporter (POT/PTR) (TC 2.A.17) family.</text>
</comment>
<sequence>MEHIVAEEKCMNSNENKQPHQAAKAQPRKGGFRTMPFIIVNESFEKVASYGLMPNMILYLIGSYNMKTASASSILLLWSAISNVMAIFGAFLSDSYLGRFRVISLGSISSLLGMTILWSTAMMPQLKPPSCDQSSQPSKSLFTGFVQVLVVAFKNRKLSLPQTLAVAAITENIRRGIAIEEGLVDSPGAVIDISALWLVPQFALLGLAEAFNAIGQIEFYYSQLPKRMSSISVAIFTLGTAVANLVGSLLVNIVDGVTSKDGHESWLSSNLNEGHLDYYYWLISVLGLINFIYFVACCWVYGPAENPTTRYSENIQNDQFNYRELPSS</sequence>
<dbReference type="GO" id="GO:0016020">
    <property type="term" value="C:membrane"/>
    <property type="evidence" value="ECO:0007669"/>
    <property type="project" value="UniProtKB-SubCell"/>
</dbReference>
<dbReference type="Proteomes" id="UP001459277">
    <property type="component" value="Unassembled WGS sequence"/>
</dbReference>
<evidence type="ECO:0000313" key="8">
    <source>
        <dbReference type="EMBL" id="KAK9983862.1"/>
    </source>
</evidence>
<feature type="transmembrane region" description="Helical" evidence="7">
    <location>
        <begin position="98"/>
        <end position="118"/>
    </location>
</feature>
<comment type="caution">
    <text evidence="8">The sequence shown here is derived from an EMBL/GenBank/DDBJ whole genome shotgun (WGS) entry which is preliminary data.</text>
</comment>
<evidence type="ECO:0000256" key="4">
    <source>
        <dbReference type="ARBA" id="ARBA00022989"/>
    </source>
</evidence>
<evidence type="ECO:0000256" key="6">
    <source>
        <dbReference type="SAM" id="MobiDB-lite"/>
    </source>
</evidence>
<dbReference type="Gene3D" id="1.20.1250.20">
    <property type="entry name" value="MFS general substrate transporter like domains"/>
    <property type="match status" value="2"/>
</dbReference>
<feature type="transmembrane region" description="Helical" evidence="7">
    <location>
        <begin position="233"/>
        <end position="258"/>
    </location>
</feature>
<evidence type="ECO:0000256" key="1">
    <source>
        <dbReference type="ARBA" id="ARBA00004141"/>
    </source>
</evidence>
<feature type="transmembrane region" description="Helical" evidence="7">
    <location>
        <begin position="73"/>
        <end position="92"/>
    </location>
</feature>
<protein>
    <submittedName>
        <fullName evidence="8">Uncharacterized protein</fullName>
    </submittedName>
</protein>
<dbReference type="Pfam" id="PF00854">
    <property type="entry name" value="PTR2"/>
    <property type="match status" value="1"/>
</dbReference>
<evidence type="ECO:0000256" key="2">
    <source>
        <dbReference type="ARBA" id="ARBA00005982"/>
    </source>
</evidence>
<dbReference type="SUPFAM" id="SSF103473">
    <property type="entry name" value="MFS general substrate transporter"/>
    <property type="match status" value="1"/>
</dbReference>
<dbReference type="PANTHER" id="PTHR11654">
    <property type="entry name" value="OLIGOPEPTIDE TRANSPORTER-RELATED"/>
    <property type="match status" value="1"/>
</dbReference>
<organism evidence="8 9">
    <name type="scientific">Lithocarpus litseifolius</name>
    <dbReference type="NCBI Taxonomy" id="425828"/>
    <lineage>
        <taxon>Eukaryota</taxon>
        <taxon>Viridiplantae</taxon>
        <taxon>Streptophyta</taxon>
        <taxon>Embryophyta</taxon>
        <taxon>Tracheophyta</taxon>
        <taxon>Spermatophyta</taxon>
        <taxon>Magnoliopsida</taxon>
        <taxon>eudicotyledons</taxon>
        <taxon>Gunneridae</taxon>
        <taxon>Pentapetalae</taxon>
        <taxon>rosids</taxon>
        <taxon>fabids</taxon>
        <taxon>Fagales</taxon>
        <taxon>Fagaceae</taxon>
        <taxon>Lithocarpus</taxon>
    </lineage>
</organism>
<keyword evidence="5 7" id="KW-0472">Membrane</keyword>
<evidence type="ECO:0000313" key="9">
    <source>
        <dbReference type="Proteomes" id="UP001459277"/>
    </source>
</evidence>